<dbReference type="InterPro" id="IPR001296">
    <property type="entry name" value="Glyco_trans_1"/>
</dbReference>
<accession>A0A7M1UUC4</accession>
<dbReference type="Proteomes" id="UP000593766">
    <property type="component" value="Chromosome"/>
</dbReference>
<sequence>MPSRILVFSELFYPHGSGAELATWLYSKLLANEGFKVTVVTTKFPGESSHELLSNGVEIYRIPMKMVLYGTRYYTLANLGVLLSSFINKLIKQNDVVYIPGGWYSVIPIAKINRKPVILHVHNYSLTCPTSLMYDFEKQKIGPSPLKSFIIHEMIERRRKAGSVVGSAFVNELIGKHYSRLGALADALIFVSHAQRNLVVSKSPHLRDKSYVIYNPIPDLPYIKAESKGIGYFGGKSFAKGFHILIKALKSIQNNNANITVFMTKISEKPYTIKLRNGVVVNLLPRVKSLEEFVNKIACTIIPSIWPEPLPYALIESMLHGKLIIASNIGGIPEIVAGAGYGVKLIKPGDYNAIADGIMAFKSLTLEEANELGIKNREHIIQKFNNRRTISTFISVLDRIYSQ</sequence>
<evidence type="ECO:0000259" key="1">
    <source>
        <dbReference type="Pfam" id="PF00534"/>
    </source>
</evidence>
<dbReference type="KEGG" id="tcs:IMZ38_01140"/>
<dbReference type="RefSeq" id="WP_193436371.1">
    <property type="nucleotide sequence ID" value="NZ_CP063144.1"/>
</dbReference>
<dbReference type="CDD" id="cd03801">
    <property type="entry name" value="GT4_PimA-like"/>
    <property type="match status" value="1"/>
</dbReference>
<protein>
    <submittedName>
        <fullName evidence="3">Glycosyltransferase family 4 protein</fullName>
    </submittedName>
</protein>
<name>A0A7M1UUC4_9CREN</name>
<evidence type="ECO:0000313" key="4">
    <source>
        <dbReference type="Proteomes" id="UP000593766"/>
    </source>
</evidence>
<feature type="domain" description="Glycosyl transferase family 1" evidence="1">
    <location>
        <begin position="232"/>
        <end position="377"/>
    </location>
</feature>
<reference evidence="3 4" key="1">
    <citation type="submission" date="2020-10" db="EMBL/GenBank/DDBJ databases">
        <title>Complete genome sequence of Thermosphaera aggregans strain 3507.</title>
        <authorList>
            <person name="Zayulina K.S."/>
            <person name="Elcheninov A.G."/>
            <person name="Toshchakov S.V."/>
            <person name="Kublanov I.V."/>
            <person name="Kochetkova T.V."/>
        </authorList>
    </citation>
    <scope>NUCLEOTIDE SEQUENCE [LARGE SCALE GENOMIC DNA]</scope>
    <source>
        <strain evidence="3 4">3507</strain>
    </source>
</reference>
<dbReference type="GeneID" id="59453980"/>
<dbReference type="InterPro" id="IPR028098">
    <property type="entry name" value="Glyco_trans_4-like_N"/>
</dbReference>
<feature type="domain" description="Glycosyltransferase subfamily 4-like N-terminal" evidence="2">
    <location>
        <begin position="18"/>
        <end position="217"/>
    </location>
</feature>
<dbReference type="Gene3D" id="3.40.50.2000">
    <property type="entry name" value="Glycogen Phosphorylase B"/>
    <property type="match status" value="2"/>
</dbReference>
<dbReference type="Pfam" id="PF13439">
    <property type="entry name" value="Glyco_transf_4"/>
    <property type="match status" value="1"/>
</dbReference>
<proteinExistence type="predicted"/>
<dbReference type="OrthoDB" id="131038at2157"/>
<dbReference type="AlphaFoldDB" id="A0A7M1UUC4"/>
<evidence type="ECO:0000259" key="2">
    <source>
        <dbReference type="Pfam" id="PF13439"/>
    </source>
</evidence>
<dbReference type="Pfam" id="PF00534">
    <property type="entry name" value="Glycos_transf_1"/>
    <property type="match status" value="1"/>
</dbReference>
<keyword evidence="3" id="KW-0808">Transferase</keyword>
<organism evidence="3 4">
    <name type="scientific">Thermosphaera chiliense</name>
    <dbReference type="NCBI Taxonomy" id="3402707"/>
    <lineage>
        <taxon>Archaea</taxon>
        <taxon>Thermoproteota</taxon>
        <taxon>Thermoprotei</taxon>
        <taxon>Desulfurococcales</taxon>
        <taxon>Desulfurococcaceae</taxon>
        <taxon>Thermosphaera</taxon>
    </lineage>
</organism>
<keyword evidence="4" id="KW-1185">Reference proteome</keyword>
<dbReference type="GO" id="GO:0016757">
    <property type="term" value="F:glycosyltransferase activity"/>
    <property type="evidence" value="ECO:0007669"/>
    <property type="project" value="InterPro"/>
</dbReference>
<gene>
    <name evidence="3" type="ORF">IMZ38_01140</name>
</gene>
<dbReference type="PANTHER" id="PTHR12526">
    <property type="entry name" value="GLYCOSYLTRANSFERASE"/>
    <property type="match status" value="1"/>
</dbReference>
<dbReference type="EMBL" id="CP063144">
    <property type="protein sequence ID" value="QOR94574.1"/>
    <property type="molecule type" value="Genomic_DNA"/>
</dbReference>
<evidence type="ECO:0000313" key="3">
    <source>
        <dbReference type="EMBL" id="QOR94574.1"/>
    </source>
</evidence>
<dbReference type="SUPFAM" id="SSF53756">
    <property type="entry name" value="UDP-Glycosyltransferase/glycogen phosphorylase"/>
    <property type="match status" value="1"/>
</dbReference>